<keyword evidence="2" id="KW-1185">Reference proteome</keyword>
<proteinExistence type="predicted"/>
<name>A0A512BS50_9HYPH</name>
<dbReference type="AlphaFoldDB" id="A0A512BS50"/>
<dbReference type="EMBL" id="BJYU01000030">
    <property type="protein sequence ID" value="GEO14820.1"/>
    <property type="molecule type" value="Genomic_DNA"/>
</dbReference>
<organism evidence="1 2">
    <name type="scientific">Microvirga aerophila</name>
    <dbReference type="NCBI Taxonomy" id="670291"/>
    <lineage>
        <taxon>Bacteria</taxon>
        <taxon>Pseudomonadati</taxon>
        <taxon>Pseudomonadota</taxon>
        <taxon>Alphaproteobacteria</taxon>
        <taxon>Hyphomicrobiales</taxon>
        <taxon>Methylobacteriaceae</taxon>
        <taxon>Microvirga</taxon>
    </lineage>
</organism>
<dbReference type="OrthoDB" id="8742995at2"/>
<dbReference type="Proteomes" id="UP000321085">
    <property type="component" value="Unassembled WGS sequence"/>
</dbReference>
<sequence length="315" mass="35823">MDALPGWAEQVTQRDGAQEELWLLGQPPLHHYLDYVQDHVIDGKALPRSALVDEWRTANDYYYDLEISEAGIADKIGIHDLPQSLKPLENDVRANACFRRSYDMLPTRFAMVELERLVVAQLHVNLTHTNRLRQQLPAQPGAEEVFRFCHPIDRPGPQINIRRISGTRYSFTSDSSDLRFREAALLRSDQIAGGERFGPTAVIMGLVVGFSSNFLTAIQSDNRLLLHNGHHRAFALLDHGVTHAPCIIQTVTRRDELNLIAGEDVQEAPAFYFKAARPPLLKDFLDPRIRKVQRIPRPVQMIDIKFEVQDHNVAD</sequence>
<gene>
    <name evidence="1" type="ORF">MAE02_25160</name>
</gene>
<evidence type="ECO:0000313" key="2">
    <source>
        <dbReference type="Proteomes" id="UP000321085"/>
    </source>
</evidence>
<protein>
    <submittedName>
        <fullName evidence="1">Uncharacterized protein</fullName>
    </submittedName>
</protein>
<reference evidence="1 2" key="1">
    <citation type="submission" date="2019-07" db="EMBL/GenBank/DDBJ databases">
        <title>Whole genome shotgun sequence of Microvirga aerophila NBRC 106136.</title>
        <authorList>
            <person name="Hosoyama A."/>
            <person name="Uohara A."/>
            <person name="Ohji S."/>
            <person name="Ichikawa N."/>
        </authorList>
    </citation>
    <scope>NUCLEOTIDE SEQUENCE [LARGE SCALE GENOMIC DNA]</scope>
    <source>
        <strain evidence="1 2">NBRC 106136</strain>
    </source>
</reference>
<dbReference type="RefSeq" id="WP_114186995.1">
    <property type="nucleotide sequence ID" value="NZ_BJYU01000030.1"/>
</dbReference>
<evidence type="ECO:0000313" key="1">
    <source>
        <dbReference type="EMBL" id="GEO14820.1"/>
    </source>
</evidence>
<comment type="caution">
    <text evidence="1">The sequence shown here is derived from an EMBL/GenBank/DDBJ whole genome shotgun (WGS) entry which is preliminary data.</text>
</comment>
<accession>A0A512BS50</accession>